<dbReference type="InterPro" id="IPR041542">
    <property type="entry name" value="GH43_C2"/>
</dbReference>
<dbReference type="InterPro" id="IPR006710">
    <property type="entry name" value="Glyco_hydro_43"/>
</dbReference>
<dbReference type="OrthoDB" id="9801455at2"/>
<reference evidence="8 9" key="1">
    <citation type="submission" date="2017-11" db="EMBL/GenBank/DDBJ databases">
        <title>Comparitive Functional Genomics of Dry Heat Resistant strains isolated from the Viking Spacecraft.</title>
        <authorList>
            <person name="Seuylemezian A."/>
            <person name="Cooper K."/>
            <person name="Vaishampayan P."/>
        </authorList>
    </citation>
    <scope>NUCLEOTIDE SEQUENCE [LARGE SCALE GENOMIC DNA]</scope>
    <source>
        <strain evidence="8 9">V32-6</strain>
    </source>
</reference>
<dbReference type="PANTHER" id="PTHR42812">
    <property type="entry name" value="BETA-XYLOSIDASE"/>
    <property type="match status" value="1"/>
</dbReference>
<evidence type="ECO:0000256" key="2">
    <source>
        <dbReference type="ARBA" id="ARBA00022801"/>
    </source>
</evidence>
<evidence type="ECO:0000313" key="8">
    <source>
        <dbReference type="EMBL" id="PLS01069.1"/>
    </source>
</evidence>
<feature type="active site" description="Proton acceptor" evidence="4">
    <location>
        <position position="15"/>
    </location>
</feature>
<evidence type="ECO:0000259" key="7">
    <source>
        <dbReference type="Pfam" id="PF17851"/>
    </source>
</evidence>
<comment type="caution">
    <text evidence="8">The sequence shown here is derived from an EMBL/GenBank/DDBJ whole genome shotgun (WGS) entry which is preliminary data.</text>
</comment>
<dbReference type="RefSeq" id="WP_101652313.1">
    <property type="nucleotide sequence ID" value="NZ_PGVE01000107.1"/>
</dbReference>
<sequence length="534" mass="60955">MSLIRNPILPGFNPDPSIIRVRNDYYIATSTFEWFPGIQIHHSRDLKNWKLITHPLTRKSQLDMVGNPDSGGVWAPCLSYHEGTYYLVFTDVKSHIGPFKDTHNYLITAPDIMGPWSDPIYLNSSGFDPSLFHDDDGKKWVVNLVWDHRKNRNSFGGILLQEYSSEDKKLIGPIYNIFKGTKLGLTEGPHIYKQNGYYYLMTAEGGTRYEHAVTVARSISLFGPYEVDPIGPILTSAGRPELKLQKAGHASIVHTQDNELYMVHLTGRPLKPSMNCNLGRETAIQKAMWTEDGWLRLADGGISPQTMVEAPLLPEYPFEVEPDTDHFDGEDINIHFNSLREPLSEEWITTKERKGFLRLRGRESFSSSHRQSLLARRQQAFSITAETLLEFEPKTHQQMAGLVYYYNSKNYYYLFISHDEEHGKCLGIMSSDHGKYDELLEKTISVDGWEQVFLKAEIHYEELQFYFSKDGISWSAIGPGLDASKISDDHVELKIGGILLDQGFTGAFIGVCAQDLSGQRIHADFDYFTYRERE</sequence>
<protein>
    <submittedName>
        <fullName evidence="8">Glycoside hydrolase 43 family protein</fullName>
    </submittedName>
</protein>
<dbReference type="SUPFAM" id="SSF75005">
    <property type="entry name" value="Arabinanase/levansucrase/invertase"/>
    <property type="match status" value="1"/>
</dbReference>
<proteinExistence type="inferred from homology"/>
<feature type="domain" description="Beta-xylosidase C-terminal Concanavalin A-like" evidence="7">
    <location>
        <begin position="324"/>
        <end position="531"/>
    </location>
</feature>
<evidence type="ECO:0000256" key="4">
    <source>
        <dbReference type="PIRSR" id="PIRSR606710-1"/>
    </source>
</evidence>
<keyword evidence="3 6" id="KW-0326">Glycosidase</keyword>
<evidence type="ECO:0000256" key="5">
    <source>
        <dbReference type="PIRSR" id="PIRSR606710-2"/>
    </source>
</evidence>
<evidence type="ECO:0000256" key="1">
    <source>
        <dbReference type="ARBA" id="ARBA00009865"/>
    </source>
</evidence>
<dbReference type="Pfam" id="PF04616">
    <property type="entry name" value="Glyco_hydro_43"/>
    <property type="match status" value="1"/>
</dbReference>
<comment type="similarity">
    <text evidence="1 6">Belongs to the glycosyl hydrolase 43 family.</text>
</comment>
<dbReference type="GO" id="GO:0004553">
    <property type="term" value="F:hydrolase activity, hydrolyzing O-glycosyl compounds"/>
    <property type="evidence" value="ECO:0007669"/>
    <property type="project" value="InterPro"/>
</dbReference>
<evidence type="ECO:0000256" key="6">
    <source>
        <dbReference type="RuleBase" id="RU361187"/>
    </source>
</evidence>
<dbReference type="Pfam" id="PF17851">
    <property type="entry name" value="GH43_C2"/>
    <property type="match status" value="1"/>
</dbReference>
<dbReference type="Gene3D" id="2.60.120.200">
    <property type="match status" value="1"/>
</dbReference>
<dbReference type="Proteomes" id="UP000234950">
    <property type="component" value="Unassembled WGS sequence"/>
</dbReference>
<dbReference type="PANTHER" id="PTHR42812:SF12">
    <property type="entry name" value="BETA-XYLOSIDASE-RELATED"/>
    <property type="match status" value="1"/>
</dbReference>
<evidence type="ECO:0000313" key="9">
    <source>
        <dbReference type="Proteomes" id="UP000234950"/>
    </source>
</evidence>
<dbReference type="InterPro" id="IPR023296">
    <property type="entry name" value="Glyco_hydro_beta-prop_sf"/>
</dbReference>
<dbReference type="EMBL" id="PGVE01000107">
    <property type="protein sequence ID" value="PLS01069.1"/>
    <property type="molecule type" value="Genomic_DNA"/>
</dbReference>
<organism evidence="8 9">
    <name type="scientific">Neobacillus cucumis</name>
    <dbReference type="NCBI Taxonomy" id="1740721"/>
    <lineage>
        <taxon>Bacteria</taxon>
        <taxon>Bacillati</taxon>
        <taxon>Bacillota</taxon>
        <taxon>Bacilli</taxon>
        <taxon>Bacillales</taxon>
        <taxon>Bacillaceae</taxon>
        <taxon>Neobacillus</taxon>
    </lineage>
</organism>
<dbReference type="CDD" id="cd09000">
    <property type="entry name" value="GH43_SXA-like"/>
    <property type="match status" value="1"/>
</dbReference>
<dbReference type="AlphaFoldDB" id="A0A2N5H6E4"/>
<feature type="active site" description="Proton donor" evidence="4">
    <location>
        <position position="187"/>
    </location>
</feature>
<evidence type="ECO:0000256" key="3">
    <source>
        <dbReference type="ARBA" id="ARBA00023295"/>
    </source>
</evidence>
<dbReference type="Gene3D" id="2.115.10.20">
    <property type="entry name" value="Glycosyl hydrolase domain, family 43"/>
    <property type="match status" value="1"/>
</dbReference>
<name>A0A2N5H6E4_9BACI</name>
<keyword evidence="2 6" id="KW-0378">Hydrolase</keyword>
<dbReference type="InterPro" id="IPR013320">
    <property type="entry name" value="ConA-like_dom_sf"/>
</dbReference>
<keyword evidence="9" id="KW-1185">Reference proteome</keyword>
<dbReference type="InterPro" id="IPR051795">
    <property type="entry name" value="Glycosyl_Hydrlase_43"/>
</dbReference>
<gene>
    <name evidence="8" type="ORF">CVD27_27160</name>
</gene>
<dbReference type="SUPFAM" id="SSF49899">
    <property type="entry name" value="Concanavalin A-like lectins/glucanases"/>
    <property type="match status" value="1"/>
</dbReference>
<feature type="site" description="Important for catalytic activity, responsible for pKa modulation of the active site Glu and correct orientation of both the proton donor and substrate" evidence="5">
    <location>
        <position position="128"/>
    </location>
</feature>
<accession>A0A2N5H6E4</accession>
<dbReference type="GO" id="GO:0005975">
    <property type="term" value="P:carbohydrate metabolic process"/>
    <property type="evidence" value="ECO:0007669"/>
    <property type="project" value="InterPro"/>
</dbReference>